<reference evidence="5 6" key="1">
    <citation type="submission" date="2019-06" db="EMBL/GenBank/DDBJ databases">
        <title>Wine fermentation using esterase from Monascus purpureus.</title>
        <authorList>
            <person name="Geng C."/>
            <person name="Zhang Y."/>
        </authorList>
    </citation>
    <scope>NUCLEOTIDE SEQUENCE [LARGE SCALE GENOMIC DNA]</scope>
    <source>
        <strain evidence="5">HQ1</strain>
    </source>
</reference>
<dbReference type="InterPro" id="IPR003265">
    <property type="entry name" value="HhH-GPD_domain"/>
</dbReference>
<feature type="domain" description="HhH-GPD" evidence="4">
    <location>
        <begin position="629"/>
        <end position="794"/>
    </location>
</feature>
<dbReference type="SMART" id="SM00478">
    <property type="entry name" value="ENDO3c"/>
    <property type="match status" value="1"/>
</dbReference>
<evidence type="ECO:0000256" key="1">
    <source>
        <dbReference type="ARBA" id="ARBA00004123"/>
    </source>
</evidence>
<dbReference type="Gene3D" id="1.10.340.30">
    <property type="entry name" value="Hypothetical protein, domain 2"/>
    <property type="match status" value="1"/>
</dbReference>
<dbReference type="Proteomes" id="UP000319663">
    <property type="component" value="Unassembled WGS sequence"/>
</dbReference>
<proteinExistence type="predicted"/>
<dbReference type="STRING" id="5098.A0A507QV54"/>
<dbReference type="PANTHER" id="PTHR15074:SF0">
    <property type="entry name" value="METHYL-CPG-BINDING DOMAIN PROTEIN 4-LIKE PROTEIN"/>
    <property type="match status" value="1"/>
</dbReference>
<dbReference type="PANTHER" id="PTHR15074">
    <property type="entry name" value="METHYL-CPG-BINDING PROTEIN"/>
    <property type="match status" value="1"/>
</dbReference>
<feature type="region of interest" description="Disordered" evidence="3">
    <location>
        <begin position="52"/>
        <end position="157"/>
    </location>
</feature>
<feature type="compositionally biased region" description="Basic residues" evidence="3">
    <location>
        <begin position="445"/>
        <end position="461"/>
    </location>
</feature>
<feature type="compositionally biased region" description="Polar residues" evidence="3">
    <location>
        <begin position="346"/>
        <end position="357"/>
    </location>
</feature>
<dbReference type="GO" id="GO:0006285">
    <property type="term" value="P:base-excision repair, AP site formation"/>
    <property type="evidence" value="ECO:0007669"/>
    <property type="project" value="UniProtKB-ARBA"/>
</dbReference>
<dbReference type="FunFam" id="1.10.340.30:FF:000020">
    <property type="entry name" value="Pre-mRNA splicing factor, putative"/>
    <property type="match status" value="1"/>
</dbReference>
<dbReference type="AlphaFoldDB" id="A0A507QV54"/>
<evidence type="ECO:0000259" key="4">
    <source>
        <dbReference type="SMART" id="SM00478"/>
    </source>
</evidence>
<name>A0A507QV54_MONPU</name>
<feature type="region of interest" description="Disordered" evidence="3">
    <location>
        <begin position="426"/>
        <end position="461"/>
    </location>
</feature>
<evidence type="ECO:0000256" key="3">
    <source>
        <dbReference type="SAM" id="MobiDB-lite"/>
    </source>
</evidence>
<dbReference type="EMBL" id="VIFY01000049">
    <property type="protein sequence ID" value="TQB73145.1"/>
    <property type="molecule type" value="Genomic_DNA"/>
</dbReference>
<feature type="compositionally biased region" description="Polar residues" evidence="3">
    <location>
        <begin position="301"/>
        <end position="316"/>
    </location>
</feature>
<accession>A0A507QV54</accession>
<dbReference type="InterPro" id="IPR011257">
    <property type="entry name" value="DNA_glycosylase"/>
</dbReference>
<dbReference type="Pfam" id="PF00730">
    <property type="entry name" value="HhH-GPD"/>
    <property type="match status" value="1"/>
</dbReference>
<comment type="caution">
    <text evidence="5">The sequence shown here is derived from an EMBL/GenBank/DDBJ whole genome shotgun (WGS) entry which is preliminary data.</text>
</comment>
<organism evidence="5 6">
    <name type="scientific">Monascus purpureus</name>
    <name type="common">Red mold</name>
    <name type="synonym">Monascus anka</name>
    <dbReference type="NCBI Taxonomy" id="5098"/>
    <lineage>
        <taxon>Eukaryota</taxon>
        <taxon>Fungi</taxon>
        <taxon>Dikarya</taxon>
        <taxon>Ascomycota</taxon>
        <taxon>Pezizomycotina</taxon>
        <taxon>Eurotiomycetes</taxon>
        <taxon>Eurotiomycetidae</taxon>
        <taxon>Eurotiales</taxon>
        <taxon>Aspergillaceae</taxon>
        <taxon>Monascus</taxon>
    </lineage>
</organism>
<feature type="region of interest" description="Disordered" evidence="3">
    <location>
        <begin position="253"/>
        <end position="317"/>
    </location>
</feature>
<dbReference type="SUPFAM" id="SSF48150">
    <property type="entry name" value="DNA-glycosylase"/>
    <property type="match status" value="1"/>
</dbReference>
<feature type="compositionally biased region" description="Basic residues" evidence="3">
    <location>
        <begin position="274"/>
        <end position="284"/>
    </location>
</feature>
<protein>
    <recommendedName>
        <fullName evidence="4">HhH-GPD domain-containing protein</fullName>
    </recommendedName>
</protein>
<evidence type="ECO:0000313" key="5">
    <source>
        <dbReference type="EMBL" id="TQB73145.1"/>
    </source>
</evidence>
<dbReference type="GO" id="GO:0003677">
    <property type="term" value="F:DNA binding"/>
    <property type="evidence" value="ECO:0007669"/>
    <property type="project" value="InterPro"/>
</dbReference>
<gene>
    <name evidence="5" type="ORF">MPDQ_006062</name>
</gene>
<evidence type="ECO:0000313" key="6">
    <source>
        <dbReference type="Proteomes" id="UP000319663"/>
    </source>
</evidence>
<keyword evidence="6" id="KW-1185">Reference proteome</keyword>
<keyword evidence="2" id="KW-0539">Nucleus</keyword>
<evidence type="ECO:0000256" key="2">
    <source>
        <dbReference type="ARBA" id="ARBA00023242"/>
    </source>
</evidence>
<comment type="subcellular location">
    <subcellularLocation>
        <location evidence="1">Nucleus</location>
    </subcellularLocation>
</comment>
<feature type="compositionally biased region" description="Basic and acidic residues" evidence="3">
    <location>
        <begin position="70"/>
        <end position="90"/>
    </location>
</feature>
<dbReference type="GO" id="GO:0003824">
    <property type="term" value="F:catalytic activity"/>
    <property type="evidence" value="ECO:0007669"/>
    <property type="project" value="InterPro"/>
</dbReference>
<feature type="region of interest" description="Disordered" evidence="3">
    <location>
        <begin position="336"/>
        <end position="358"/>
    </location>
</feature>
<dbReference type="InterPro" id="IPR045138">
    <property type="entry name" value="MeCP2/MBD4"/>
</dbReference>
<dbReference type="GO" id="GO:0005634">
    <property type="term" value="C:nucleus"/>
    <property type="evidence" value="ECO:0007669"/>
    <property type="project" value="UniProtKB-SubCell"/>
</dbReference>
<sequence>MTDTPDSKGNISVLVSAPTFDLSPYHLFSEDIFQHTVDKILSDEGSFEGNFDDYSPICDQGKNGDVGSGVDDKQGHDQKKVKKRDMQEQKQRRKQNRKEPKRTNAAGGTRSKYFIKETIDGIPCIDLESPPGPESPVEERENGKNADTNTNMDMNIPSLDDNPSALVDDSAVEDIIFSSVSPEVRDKLLHFIVAHPFTREAQYPVKRSARRRFVDDIRGEAVASGMDEGSIAGLIGYVRNTYLELYGNRTGLPGGSTFGEEIDDDESAEEKSDRKKRTWLSRNKKKEESRSGGTKKRVSMVSESGSLGPRNGTQTGDIGAETVQVEHIVFGPASASSMSSAENASNIHNGSEQNSHVSGDCLSTAEQARYPPNGFDDDAQVQEVVTMHEPGSPLRDLNGKVEVLEQRESHERPSESILEKQTLCLPFSETLDGPMTPSKTPNDKNRRRRERNLRKRLARKKRRAEKRLRLNFIESETDQPVGQLSAGADDIERDTSSLAPPIHFIPDQTRELLEILGLTENFLSSDSPLSDIASDINLSDDTPSFGLLKENSTVREEKETIPIPHIQTPASSPVKPSRVRLPKVSPYFPKPLAKPDSCLPFPSIDVPAFGLIQEQLAHDPFRLLVATIFLNRTRGGVALPVLFQVFERFPTIEDMAAADQSELVSMIHCLGFQNQRARKCIDLARTWLVNPPAKGKRYRKLHYPRKLDGRDMKATECIDDDDPRVAWEIAHLPGLGAYALDSWRVFCRDELRGLARDWNGRDAESPNFQPEWKSVLPQDKELRAYLTWMWLKEGWLWDRHTGERTRASEKTLRAARQGGIAYEDNEDGNWVLETSPMKPPNNGFIVDRNSL</sequence>
<feature type="compositionally biased region" description="Low complexity" evidence="3">
    <location>
        <begin position="336"/>
        <end position="345"/>
    </location>
</feature>